<dbReference type="EMBL" id="PXYT01000149">
    <property type="protein sequence ID" value="PSR20973.1"/>
    <property type="molecule type" value="Genomic_DNA"/>
</dbReference>
<protein>
    <recommendedName>
        <fullName evidence="3">N-acetyltransferase domain-containing protein</fullName>
    </recommendedName>
</protein>
<evidence type="ECO:0008006" key="3">
    <source>
        <dbReference type="Google" id="ProtNLM"/>
    </source>
</evidence>
<dbReference type="SUPFAM" id="SSF55729">
    <property type="entry name" value="Acyl-CoA N-acyltransferases (Nat)"/>
    <property type="match status" value="1"/>
</dbReference>
<reference evidence="1 2" key="1">
    <citation type="journal article" date="2014" name="BMC Genomics">
        <title>Comparison of environmental and isolate Sulfobacillus genomes reveals diverse carbon, sulfur, nitrogen, and hydrogen metabolisms.</title>
        <authorList>
            <person name="Justice N.B."/>
            <person name="Norman A."/>
            <person name="Brown C.T."/>
            <person name="Singh A."/>
            <person name="Thomas B.C."/>
            <person name="Banfield J.F."/>
        </authorList>
    </citation>
    <scope>NUCLEOTIDE SEQUENCE [LARGE SCALE GENOMIC DNA]</scope>
    <source>
        <strain evidence="1">AMDSBA1</strain>
    </source>
</reference>
<organism evidence="1 2">
    <name type="scientific">Sulfobacillus benefaciens</name>
    <dbReference type="NCBI Taxonomy" id="453960"/>
    <lineage>
        <taxon>Bacteria</taxon>
        <taxon>Bacillati</taxon>
        <taxon>Bacillota</taxon>
        <taxon>Clostridia</taxon>
        <taxon>Eubacteriales</taxon>
        <taxon>Clostridiales Family XVII. Incertae Sedis</taxon>
        <taxon>Sulfobacillus</taxon>
    </lineage>
</organism>
<evidence type="ECO:0000313" key="2">
    <source>
        <dbReference type="Proteomes" id="UP000242699"/>
    </source>
</evidence>
<dbReference type="Gene3D" id="3.40.630.30">
    <property type="match status" value="1"/>
</dbReference>
<proteinExistence type="predicted"/>
<sequence length="159" mass="18058">MSNIRVATKDDIDVIAELIQEKRLQYETYQPIFWRVAPGAVEKHRGFIECVISQERTIALVWEQRATIEGFIIANIISAPPVYEPGGPTCMVDDYWVRGGRAWDTIGRELLERASIEAKSQFGAAQILVVCGHKDNAKRTMLQNQNLQIASEWYVKGLH</sequence>
<dbReference type="InterPro" id="IPR016181">
    <property type="entry name" value="Acyl_CoA_acyltransferase"/>
</dbReference>
<accession>A0A2T2WFH1</accession>
<dbReference type="Proteomes" id="UP000242699">
    <property type="component" value="Unassembled WGS sequence"/>
</dbReference>
<dbReference type="AlphaFoldDB" id="A0A2T2WFH1"/>
<name>A0A2T2WFH1_9FIRM</name>
<gene>
    <name evidence="1" type="ORF">C7B43_21585</name>
</gene>
<comment type="caution">
    <text evidence="1">The sequence shown here is derived from an EMBL/GenBank/DDBJ whole genome shotgun (WGS) entry which is preliminary data.</text>
</comment>
<evidence type="ECO:0000313" key="1">
    <source>
        <dbReference type="EMBL" id="PSR20973.1"/>
    </source>
</evidence>